<dbReference type="InterPro" id="IPR001138">
    <property type="entry name" value="Zn2Cys6_DnaBD"/>
</dbReference>
<dbReference type="EMBL" id="AWSO01000035">
    <property type="protein sequence ID" value="ESK97109.1"/>
    <property type="molecule type" value="Genomic_DNA"/>
</dbReference>
<proteinExistence type="predicted"/>
<dbReference type="OrthoDB" id="4456959at2759"/>
<dbReference type="CDD" id="cd00067">
    <property type="entry name" value="GAL4"/>
    <property type="match status" value="1"/>
</dbReference>
<keyword evidence="4" id="KW-0539">Nucleus</keyword>
<keyword evidence="8" id="KW-1185">Reference proteome</keyword>
<organism evidence="7 8">
    <name type="scientific">Moniliophthora roreri (strain MCA 2997)</name>
    <name type="common">Cocoa frosty pod rot fungus</name>
    <name type="synonym">Crinipellis roreri</name>
    <dbReference type="NCBI Taxonomy" id="1381753"/>
    <lineage>
        <taxon>Eukaryota</taxon>
        <taxon>Fungi</taxon>
        <taxon>Dikarya</taxon>
        <taxon>Basidiomycota</taxon>
        <taxon>Agaricomycotina</taxon>
        <taxon>Agaricomycetes</taxon>
        <taxon>Agaricomycetidae</taxon>
        <taxon>Agaricales</taxon>
        <taxon>Marasmiineae</taxon>
        <taxon>Marasmiaceae</taxon>
        <taxon>Moniliophthora</taxon>
    </lineage>
</organism>
<keyword evidence="3" id="KW-0238">DNA-binding</keyword>
<dbReference type="GO" id="GO:0008270">
    <property type="term" value="F:zinc ion binding"/>
    <property type="evidence" value="ECO:0007669"/>
    <property type="project" value="InterPro"/>
</dbReference>
<dbReference type="SMART" id="SM00066">
    <property type="entry name" value="GAL4"/>
    <property type="match status" value="1"/>
</dbReference>
<dbReference type="PANTHER" id="PTHR46910">
    <property type="entry name" value="TRANSCRIPTION FACTOR PDR1"/>
    <property type="match status" value="1"/>
</dbReference>
<evidence type="ECO:0000256" key="2">
    <source>
        <dbReference type="ARBA" id="ARBA00022723"/>
    </source>
</evidence>
<feature type="compositionally biased region" description="Basic and acidic residues" evidence="5">
    <location>
        <begin position="134"/>
        <end position="143"/>
    </location>
</feature>
<gene>
    <name evidence="7" type="ORF">Moror_6330</name>
</gene>
<evidence type="ECO:0000256" key="4">
    <source>
        <dbReference type="ARBA" id="ARBA00023242"/>
    </source>
</evidence>
<evidence type="ECO:0000313" key="8">
    <source>
        <dbReference type="Proteomes" id="UP000017559"/>
    </source>
</evidence>
<feature type="compositionally biased region" description="Polar residues" evidence="5">
    <location>
        <begin position="10"/>
        <end position="33"/>
    </location>
</feature>
<dbReference type="SMART" id="SM00906">
    <property type="entry name" value="Fungal_trans"/>
    <property type="match status" value="1"/>
</dbReference>
<dbReference type="InterPro" id="IPR050987">
    <property type="entry name" value="AtrR-like"/>
</dbReference>
<feature type="region of interest" description="Disordered" evidence="5">
    <location>
        <begin position="125"/>
        <end position="224"/>
    </location>
</feature>
<accession>V2YZJ5</accession>
<dbReference type="Gene3D" id="4.10.240.10">
    <property type="entry name" value="Zn(2)-C6 fungal-type DNA-binding domain"/>
    <property type="match status" value="1"/>
</dbReference>
<dbReference type="Pfam" id="PF04082">
    <property type="entry name" value="Fungal_trans"/>
    <property type="match status" value="1"/>
</dbReference>
<evidence type="ECO:0000313" key="7">
    <source>
        <dbReference type="EMBL" id="ESK97109.1"/>
    </source>
</evidence>
<comment type="caution">
    <text evidence="7">The sequence shown here is derived from an EMBL/GenBank/DDBJ whole genome shotgun (WGS) entry which is preliminary data.</text>
</comment>
<feature type="compositionally biased region" description="Polar residues" evidence="5">
    <location>
        <begin position="194"/>
        <end position="204"/>
    </location>
</feature>
<dbReference type="GO" id="GO:0006351">
    <property type="term" value="P:DNA-templated transcription"/>
    <property type="evidence" value="ECO:0007669"/>
    <property type="project" value="InterPro"/>
</dbReference>
<dbReference type="GO" id="GO:0003677">
    <property type="term" value="F:DNA binding"/>
    <property type="evidence" value="ECO:0007669"/>
    <property type="project" value="UniProtKB-KW"/>
</dbReference>
<feature type="region of interest" description="Disordered" evidence="5">
    <location>
        <begin position="240"/>
        <end position="264"/>
    </location>
</feature>
<protein>
    <recommendedName>
        <fullName evidence="6">Zn(2)-C6 fungal-type domain-containing protein</fullName>
    </recommendedName>
</protein>
<dbReference type="PROSITE" id="PS50048">
    <property type="entry name" value="ZN2_CY6_FUNGAL_2"/>
    <property type="match status" value="1"/>
</dbReference>
<evidence type="ECO:0000259" key="6">
    <source>
        <dbReference type="PROSITE" id="PS50048"/>
    </source>
</evidence>
<dbReference type="Proteomes" id="UP000017559">
    <property type="component" value="Unassembled WGS sequence"/>
</dbReference>
<dbReference type="GO" id="GO:0005634">
    <property type="term" value="C:nucleus"/>
    <property type="evidence" value="ECO:0007669"/>
    <property type="project" value="UniProtKB-SubCell"/>
</dbReference>
<feature type="domain" description="Zn(2)-C6 fungal-type" evidence="6">
    <location>
        <begin position="53"/>
        <end position="86"/>
    </location>
</feature>
<comment type="subcellular location">
    <subcellularLocation>
        <location evidence="1">Nucleus</location>
    </subcellularLocation>
</comment>
<dbReference type="GO" id="GO:0000981">
    <property type="term" value="F:DNA-binding transcription factor activity, RNA polymerase II-specific"/>
    <property type="evidence" value="ECO:0007669"/>
    <property type="project" value="InterPro"/>
</dbReference>
<dbReference type="PROSITE" id="PS00463">
    <property type="entry name" value="ZN2_CY6_FUNGAL_1"/>
    <property type="match status" value="1"/>
</dbReference>
<reference evidence="7 8" key="1">
    <citation type="journal article" date="2014" name="BMC Genomics">
        <title>Genome and secretome analysis of the hemibiotrophic fungal pathogen, Moniliophthora roreri, which causes frosty pod rot disease of cacao: mechanisms of the biotrophic and necrotrophic phases.</title>
        <authorList>
            <person name="Meinhardt L.W."/>
            <person name="Costa G.G.L."/>
            <person name="Thomazella D.P.T."/>
            <person name="Teixeira P.J.P.L."/>
            <person name="Carazzolle M.F."/>
            <person name="Schuster S.C."/>
            <person name="Carlson J.E."/>
            <person name="Guiltinan M.J."/>
            <person name="Mieczkowski P."/>
            <person name="Farmer A."/>
            <person name="Ramaraj T."/>
            <person name="Crozier J."/>
            <person name="Davis R.E."/>
            <person name="Shao J."/>
            <person name="Melnick R.L."/>
            <person name="Pereira G.A.G."/>
            <person name="Bailey B.A."/>
        </authorList>
    </citation>
    <scope>NUCLEOTIDE SEQUENCE [LARGE SCALE GENOMIC DNA]</scope>
    <source>
        <strain evidence="7 8">MCA 2997</strain>
    </source>
</reference>
<feature type="region of interest" description="Disordered" evidence="5">
    <location>
        <begin position="1"/>
        <end position="51"/>
    </location>
</feature>
<evidence type="ECO:0000256" key="1">
    <source>
        <dbReference type="ARBA" id="ARBA00004123"/>
    </source>
</evidence>
<evidence type="ECO:0000256" key="5">
    <source>
        <dbReference type="SAM" id="MobiDB-lite"/>
    </source>
</evidence>
<sequence length="769" mass="87180">MQAGPRSYYPDSNSSADLFTRNASPSSTSQLKGYTSDHYSRGSAQKKRKIDRACDACRRRKTKCDGPKMPDNVCSNCAQSRKPCTYVEASKPRGPPKAYITALEDRLESLEGLLKRLRPDHDFTSELGPPIIRDSWKTDETATREPSAPGTSVISTPRTSAVHRSAAASSSRLPSAIQVAKSSSHLNLRKRSGSHATGSLATANDSHDSDYESETSSKLYSSESDGLVDTYTAGMHRLTLRGPDAPAEEDNNHTRFHGKSSSMNLVDATRKLKQQHILQTIDNDDPSHHPSQPDSALVSSSATRRPEYWRFPKWEFVWEGLDVDSPEVLSGVLAKFPLPELAASLFELYFLHINSLFPLLHRPTFERQWKDRLHERNIWFACLSMCIFSVASRWSRDTRVLPNSEQDRDESEVDWSLAGWDFFNVGLQVHRIRRSLFHPATLFEIQTLILLAMFLRGTTSQGSAWTLLTIGLRKAQDAGAHRRTVYNRRPTVEEELWKRAFWHLVGFDRVTSAQLGRACAIGEEDFDLELPLDVEDEFWENDDPQLAFQQPPGKPSKVTAFILWLSLTQIMAFALRTIYAVRPSRVFIVELKLPSSEELVKQLDRALTEWVDSVPDYLKWSKDIADDVFSNQAASLYTSYHLTQVIVHRPFIRPLRPSTLDREVATSSSALAICCSAARSCVRIIERQMERGYSNILDLIHVANVVAAILIIEVWHLRNKERLYKVTSMEDDIKPKYVQTIAELMEDLRVLMRALEWVKPRYANVSAIL</sequence>
<feature type="compositionally biased region" description="Low complexity" evidence="5">
    <location>
        <begin position="158"/>
        <end position="176"/>
    </location>
</feature>
<dbReference type="InterPro" id="IPR036864">
    <property type="entry name" value="Zn2-C6_fun-type_DNA-bd_sf"/>
</dbReference>
<dbReference type="SUPFAM" id="SSF57701">
    <property type="entry name" value="Zn2/Cys6 DNA-binding domain"/>
    <property type="match status" value="1"/>
</dbReference>
<dbReference type="AlphaFoldDB" id="V2YZJ5"/>
<feature type="compositionally biased region" description="Low complexity" evidence="5">
    <location>
        <begin position="214"/>
        <end position="224"/>
    </location>
</feature>
<name>V2YZJ5_MONRO</name>
<dbReference type="PANTHER" id="PTHR46910:SF3">
    <property type="entry name" value="HALOTOLERANCE PROTEIN 9-RELATED"/>
    <property type="match status" value="1"/>
</dbReference>
<dbReference type="CDD" id="cd12148">
    <property type="entry name" value="fungal_TF_MHR"/>
    <property type="match status" value="1"/>
</dbReference>
<keyword evidence="2" id="KW-0479">Metal-binding</keyword>
<dbReference type="Pfam" id="PF00172">
    <property type="entry name" value="Zn_clus"/>
    <property type="match status" value="1"/>
</dbReference>
<dbReference type="HOGENOM" id="CLU_006019_0_0_1"/>
<evidence type="ECO:0000256" key="3">
    <source>
        <dbReference type="ARBA" id="ARBA00023125"/>
    </source>
</evidence>
<dbReference type="InterPro" id="IPR007219">
    <property type="entry name" value="XnlR_reg_dom"/>
</dbReference>
<dbReference type="KEGG" id="mrr:Moror_6330"/>